<evidence type="ECO:0000313" key="3">
    <source>
        <dbReference type="Proteomes" id="UP000248314"/>
    </source>
</evidence>
<dbReference type="EMBL" id="QJJX01000021">
    <property type="protein sequence ID" value="PXX21292.1"/>
    <property type="molecule type" value="Genomic_DNA"/>
</dbReference>
<gene>
    <name evidence="2" type="ORF">EJ73_01816</name>
</gene>
<sequence length="77" mass="8588">MHGHRAVVRLLVDAWGVLLLVVCAFVCSPQRLVCLFFSKLSSVAMPSLMMPFVKVFGNSLIITNTLNINRNARNKTQ</sequence>
<keyword evidence="1" id="KW-0812">Transmembrane</keyword>
<protein>
    <submittedName>
        <fullName evidence="2">Uncharacterized protein</fullName>
    </submittedName>
</protein>
<feature type="transmembrane region" description="Helical" evidence="1">
    <location>
        <begin position="48"/>
        <end position="68"/>
    </location>
</feature>
<dbReference type="AlphaFoldDB" id="A0A318HSN9"/>
<evidence type="ECO:0000313" key="2">
    <source>
        <dbReference type="EMBL" id="PXX21292.1"/>
    </source>
</evidence>
<accession>A0A318HSN9</accession>
<organism evidence="2 3">
    <name type="scientific">Hoylesella shahii DSM 15611 = JCM 12083</name>
    <dbReference type="NCBI Taxonomy" id="1122991"/>
    <lineage>
        <taxon>Bacteria</taxon>
        <taxon>Pseudomonadati</taxon>
        <taxon>Bacteroidota</taxon>
        <taxon>Bacteroidia</taxon>
        <taxon>Bacteroidales</taxon>
        <taxon>Prevotellaceae</taxon>
        <taxon>Hoylesella</taxon>
    </lineage>
</organism>
<reference evidence="2 3" key="1">
    <citation type="submission" date="2018-05" db="EMBL/GenBank/DDBJ databases">
        <title>Genomic Encyclopedia of Type Strains, Phase I: the one thousand microbial genomes (KMG-I) project.</title>
        <authorList>
            <person name="Kyrpides N."/>
        </authorList>
    </citation>
    <scope>NUCLEOTIDE SEQUENCE [LARGE SCALE GENOMIC DNA]</scope>
    <source>
        <strain evidence="2 3">DSM 15611</strain>
    </source>
</reference>
<feature type="transmembrane region" description="Helical" evidence="1">
    <location>
        <begin position="7"/>
        <end position="28"/>
    </location>
</feature>
<name>A0A318HSN9_9BACT</name>
<comment type="caution">
    <text evidence="2">The sequence shown here is derived from an EMBL/GenBank/DDBJ whole genome shotgun (WGS) entry which is preliminary data.</text>
</comment>
<keyword evidence="1" id="KW-1133">Transmembrane helix</keyword>
<dbReference type="Proteomes" id="UP000248314">
    <property type="component" value="Unassembled WGS sequence"/>
</dbReference>
<keyword evidence="1" id="KW-0472">Membrane</keyword>
<evidence type="ECO:0000256" key="1">
    <source>
        <dbReference type="SAM" id="Phobius"/>
    </source>
</evidence>
<keyword evidence="3" id="KW-1185">Reference proteome</keyword>
<proteinExistence type="predicted"/>